<dbReference type="RefSeq" id="WP_012802376.1">
    <property type="nucleotide sequence ID" value="NC_013169.1"/>
</dbReference>
<feature type="compositionally biased region" description="Polar residues" evidence="16">
    <location>
        <begin position="1"/>
        <end position="18"/>
    </location>
</feature>
<dbReference type="GO" id="GO:0002161">
    <property type="term" value="F:aminoacyl-tRNA deacylase activity"/>
    <property type="evidence" value="ECO:0007669"/>
    <property type="project" value="InterPro"/>
</dbReference>
<dbReference type="EMBL" id="CP001686">
    <property type="protein sequence ID" value="ACV05961.1"/>
    <property type="molecule type" value="Genomic_DNA"/>
</dbReference>
<keyword evidence="5 15" id="KW-0963">Cytoplasm</keyword>
<dbReference type="Pfam" id="PF00133">
    <property type="entry name" value="tRNA-synt_1"/>
    <property type="match status" value="1"/>
</dbReference>
<dbReference type="InterPro" id="IPR009080">
    <property type="entry name" value="tRNAsynth_Ia_anticodon-bd"/>
</dbReference>
<feature type="domain" description="Aminoacyl-tRNA synthetase class Ia" evidence="17">
    <location>
        <begin position="51"/>
        <end position="715"/>
    </location>
</feature>
<dbReference type="GO" id="GO:0008270">
    <property type="term" value="F:zinc ion binding"/>
    <property type="evidence" value="ECO:0007669"/>
    <property type="project" value="UniProtKB-UniRule"/>
</dbReference>
<dbReference type="FunFam" id="3.40.50.620:FF:000063">
    <property type="entry name" value="Isoleucine--tRNA ligase"/>
    <property type="match status" value="1"/>
</dbReference>
<dbReference type="SUPFAM" id="SSF52374">
    <property type="entry name" value="Nucleotidylyl transferase"/>
    <property type="match status" value="1"/>
</dbReference>
<dbReference type="GO" id="GO:0000049">
    <property type="term" value="F:tRNA binding"/>
    <property type="evidence" value="ECO:0007669"/>
    <property type="project" value="InterPro"/>
</dbReference>
<evidence type="ECO:0000256" key="8">
    <source>
        <dbReference type="ARBA" id="ARBA00022741"/>
    </source>
</evidence>
<evidence type="ECO:0000256" key="7">
    <source>
        <dbReference type="ARBA" id="ARBA00022723"/>
    </source>
</evidence>
<dbReference type="InterPro" id="IPR013155">
    <property type="entry name" value="M/V/L/I-tRNA-synth_anticd-bd"/>
</dbReference>
<dbReference type="SUPFAM" id="SSF50677">
    <property type="entry name" value="ValRS/IleRS/LeuRS editing domain"/>
    <property type="match status" value="1"/>
</dbReference>
<evidence type="ECO:0000256" key="1">
    <source>
        <dbReference type="ARBA" id="ARBA00001947"/>
    </source>
</evidence>
<evidence type="ECO:0000256" key="5">
    <source>
        <dbReference type="ARBA" id="ARBA00022490"/>
    </source>
</evidence>
<evidence type="ECO:0000256" key="9">
    <source>
        <dbReference type="ARBA" id="ARBA00022833"/>
    </source>
</evidence>
<evidence type="ECO:0000256" key="6">
    <source>
        <dbReference type="ARBA" id="ARBA00022598"/>
    </source>
</evidence>
<protein>
    <recommendedName>
        <fullName evidence="15">Isoleucine--tRNA ligase</fullName>
        <ecNumber evidence="15">6.1.1.5</ecNumber>
    </recommendedName>
    <alternativeName>
        <fullName evidence="15">Isoleucyl-tRNA synthetase</fullName>
        <shortName evidence="15">IleRS</shortName>
    </alternativeName>
</protein>
<comment type="subcellular location">
    <subcellularLocation>
        <location evidence="2 15">Cytoplasm</location>
    </subcellularLocation>
</comment>
<keyword evidence="10 15" id="KW-0067">ATP-binding</keyword>
<dbReference type="STRING" id="478801.Ksed_09150"/>
<dbReference type="PANTHER" id="PTHR42780">
    <property type="entry name" value="SOLEUCYL-TRNA SYNTHETASE"/>
    <property type="match status" value="1"/>
</dbReference>
<evidence type="ECO:0000256" key="12">
    <source>
        <dbReference type="ARBA" id="ARBA00023146"/>
    </source>
</evidence>
<feature type="binding site" evidence="15">
    <location>
        <position position="684"/>
    </location>
    <ligand>
        <name>ATP</name>
        <dbReference type="ChEBI" id="CHEBI:30616"/>
    </ligand>
</feature>
<comment type="function">
    <text evidence="13 15">Catalyzes the attachment of isoleucine to tRNA(Ile). As IleRS can inadvertently accommodate and process structurally similar amino acids such as valine, to avoid such errors it has two additional distinct tRNA(Ile)-dependent editing activities. One activity is designated as 'pretransfer' editing and involves the hydrolysis of activated Val-AMP. The other activity is designated 'posttransfer' editing and involves deacylation of mischarged Val-tRNA(Ile).</text>
</comment>
<keyword evidence="9 15" id="KW-0862">Zinc</keyword>
<dbReference type="CDD" id="cd07961">
    <property type="entry name" value="Anticodon_Ia_Ile_ABEc"/>
    <property type="match status" value="1"/>
</dbReference>
<sequence>MSTAPENHAAQSAEPTQTGGQGVYPLVRTGTTGGAGTGVASPSFPDIETGVLQHWQAGDTFRKSVENRPAGENGENEYVFFDGPPFANGLPHYGHLLTGYVKDVVPRYRTMRGHRVERRFGWDTHGLPAELEAMRQLGITTKEEILDKGIDAFNSACRESVLRYTDEWQDYVHRMGRWVDFENDYKTLNVDYMESVIWAFKELHDKGLAYQDFRVLPYCWRDQTPLSSHELRMDDDVYQMRQDPAVTVGLRLETGELALIWTTTPWTLPSNLAIMVGPDIDYVVVESDPAADPTGASQRYVIAEARLEAHTRELGENPSERIVERLTGAELVGRSYTPPFSYYAGAENAHRVVEADFVTTTDGTGLVHTAGAFGEDDKVVTDREGIEPVMPVGPDGAFTAPVVEYAGQQVFDANAPIVAHLKAATRNLGRAAGAREGEPEEAGSVCEGTVLLRHETYDHSYPHCWRCRTPLIYKGVESWFVRVTDFKDRMLANNEQITWVPGNVKHGQFGKWLEGARDWSITRNRYWGSPVPVWVSDDPEHPRVDVYGSLAQIEADFGELPRNDAGEVDLHRPWIDQLTRPNPDDPRNADGSGVGSTMRRVEDVLDVWFDSGSMSYAQNHVPFENADWFEHHFPADFIVEYIGQTRGWFYTMHVLATALFDRPAFSNVICHGIVLGSDGQKMSKSLRNYPDVSEVFDRDGADAMRWFLMSSSILRGGNLVVTEQGIRDGVRQVMIPLWNAWSFFAMYANAAGGSAGSGYRAQWSTASTAPLDRYVLTATGELVREVTAAMDANDVAAACELVRDFLDTLTNWYIRRSRDRFWEGSDTGAFDTLYTVLETLTRVAAPLLPFTTEEIWRGLTGGESVHLTDWPDAGDFPSDAGLVASMDAARVVASAGSGLRKTQGLRTRLPLQSLTVVTQDPRALADQGALLADELNVREVRVVALDSEEAQSYGVQQRLVVNARAAGPRLGKQVQTVIKGSKTGDWSVAPDGTVTSGGVELAEGEYTLETVTTGDAEGTATAVLPGGGFVVLDTTVTDELAAEGTARDVIRAVQGERRAAGLAVSDRIGLTIIGDAEVWGAAVAHQQLIMDETLAVQFGAGGPETPVPSSGIDHTGEVDLGEGRTVTVLITRKETRR</sequence>
<evidence type="ECO:0000256" key="16">
    <source>
        <dbReference type="SAM" id="MobiDB-lite"/>
    </source>
</evidence>
<dbReference type="HOGENOM" id="CLU_001493_1_1_11"/>
<dbReference type="FunFam" id="3.40.50.620:FF:000075">
    <property type="entry name" value="Isoleucine--tRNA ligase"/>
    <property type="match status" value="1"/>
</dbReference>
<evidence type="ECO:0000313" key="20">
    <source>
        <dbReference type="Proteomes" id="UP000006666"/>
    </source>
</evidence>
<dbReference type="SUPFAM" id="SSF47323">
    <property type="entry name" value="Anticodon-binding domain of a subclass of class I aminoacyl-tRNA synthetases"/>
    <property type="match status" value="1"/>
</dbReference>
<dbReference type="InterPro" id="IPR002301">
    <property type="entry name" value="Ile-tRNA-ligase"/>
</dbReference>
<dbReference type="EC" id="6.1.1.5" evidence="15"/>
<dbReference type="GO" id="GO:0005737">
    <property type="term" value="C:cytoplasm"/>
    <property type="evidence" value="ECO:0007669"/>
    <property type="project" value="UniProtKB-SubCell"/>
</dbReference>
<dbReference type="InterPro" id="IPR009008">
    <property type="entry name" value="Val/Leu/Ile-tRNA-synth_edit"/>
</dbReference>
<keyword evidence="20" id="KW-1185">Reference proteome</keyword>
<dbReference type="NCBIfam" id="TIGR00392">
    <property type="entry name" value="ileS"/>
    <property type="match status" value="1"/>
</dbReference>
<keyword evidence="11 15" id="KW-0648">Protein biosynthesis</keyword>
<keyword evidence="12 15" id="KW-0030">Aminoacyl-tRNA synthetase</keyword>
<comment type="cofactor">
    <cofactor evidence="1 15">
        <name>Zn(2+)</name>
        <dbReference type="ChEBI" id="CHEBI:29105"/>
    </cofactor>
</comment>
<dbReference type="Gene3D" id="1.10.730.10">
    <property type="entry name" value="Isoleucyl-tRNA Synthetase, Domain 1"/>
    <property type="match status" value="1"/>
</dbReference>
<comment type="catalytic activity">
    <reaction evidence="14 15">
        <text>tRNA(Ile) + L-isoleucine + ATP = L-isoleucyl-tRNA(Ile) + AMP + diphosphate</text>
        <dbReference type="Rhea" id="RHEA:11060"/>
        <dbReference type="Rhea" id="RHEA-COMP:9666"/>
        <dbReference type="Rhea" id="RHEA-COMP:9695"/>
        <dbReference type="ChEBI" id="CHEBI:30616"/>
        <dbReference type="ChEBI" id="CHEBI:33019"/>
        <dbReference type="ChEBI" id="CHEBI:58045"/>
        <dbReference type="ChEBI" id="CHEBI:78442"/>
        <dbReference type="ChEBI" id="CHEBI:78528"/>
        <dbReference type="ChEBI" id="CHEBI:456215"/>
        <dbReference type="EC" id="6.1.1.5"/>
    </reaction>
</comment>
<dbReference type="eggNOG" id="COG0060">
    <property type="taxonomic scope" value="Bacteria"/>
</dbReference>
<feature type="short sequence motif" description="'HIGH' region" evidence="15">
    <location>
        <begin position="85"/>
        <end position="95"/>
    </location>
</feature>
<evidence type="ECO:0000259" key="18">
    <source>
        <dbReference type="Pfam" id="PF08264"/>
    </source>
</evidence>
<dbReference type="KEGG" id="kse:Ksed_09150"/>
<dbReference type="Pfam" id="PF19302">
    <property type="entry name" value="DUF5915"/>
    <property type="match status" value="1"/>
</dbReference>
<dbReference type="InterPro" id="IPR033709">
    <property type="entry name" value="Anticodon_Ile_ABEc"/>
</dbReference>
<keyword evidence="6 15" id="KW-0436">Ligase</keyword>
<gene>
    <name evidence="15" type="primary">ileS</name>
    <name evidence="19" type="ordered locus">Ksed_09150</name>
</gene>
<evidence type="ECO:0000313" key="19">
    <source>
        <dbReference type="EMBL" id="ACV05961.1"/>
    </source>
</evidence>
<dbReference type="InterPro" id="IPR001412">
    <property type="entry name" value="aa-tRNA-synth_I_CS"/>
</dbReference>
<keyword evidence="7 15" id="KW-0479">Metal-binding</keyword>
<dbReference type="AlphaFoldDB" id="C7NFW1"/>
<feature type="region of interest" description="Disordered" evidence="16">
    <location>
        <begin position="576"/>
        <end position="595"/>
    </location>
</feature>
<evidence type="ECO:0000256" key="11">
    <source>
        <dbReference type="ARBA" id="ARBA00022917"/>
    </source>
</evidence>
<dbReference type="Pfam" id="PF08264">
    <property type="entry name" value="Anticodon_1"/>
    <property type="match status" value="1"/>
</dbReference>
<comment type="domain">
    <text evidence="15">IleRS has two distinct active sites: one for aminoacylation and one for editing. The misactivated valine is translocated from the active site to the editing site, which sterically excludes the correctly activated isoleucine. The single editing site contains two valyl binding pockets, one specific for each substrate (Val-AMP or Val-tRNA(Ile)).</text>
</comment>
<evidence type="ECO:0000256" key="14">
    <source>
        <dbReference type="ARBA" id="ARBA00048359"/>
    </source>
</evidence>
<dbReference type="GO" id="GO:0004822">
    <property type="term" value="F:isoleucine-tRNA ligase activity"/>
    <property type="evidence" value="ECO:0007669"/>
    <property type="project" value="UniProtKB-UniRule"/>
</dbReference>
<feature type="domain" description="Methionyl/Valyl/Leucyl/Isoleucyl-tRNA synthetase anticodon-binding" evidence="18">
    <location>
        <begin position="772"/>
        <end position="912"/>
    </location>
</feature>
<dbReference type="InterPro" id="IPR014729">
    <property type="entry name" value="Rossmann-like_a/b/a_fold"/>
</dbReference>
<organism evidence="19 20">
    <name type="scientific">Kytococcus sedentarius (strain ATCC 14392 / DSM 20547 / JCM 11482 / CCUG 33030 / NBRC 15357 / NCTC 11040 / CCM 314 / 541)</name>
    <name type="common">Micrococcus sedentarius</name>
    <dbReference type="NCBI Taxonomy" id="478801"/>
    <lineage>
        <taxon>Bacteria</taxon>
        <taxon>Bacillati</taxon>
        <taxon>Actinomycetota</taxon>
        <taxon>Actinomycetes</taxon>
        <taxon>Micrococcales</taxon>
        <taxon>Kytococcaceae</taxon>
        <taxon>Kytococcus</taxon>
    </lineage>
</organism>
<evidence type="ECO:0000256" key="15">
    <source>
        <dbReference type="HAMAP-Rule" id="MF_02003"/>
    </source>
</evidence>
<evidence type="ECO:0000256" key="13">
    <source>
        <dbReference type="ARBA" id="ARBA00025217"/>
    </source>
</evidence>
<dbReference type="PROSITE" id="PS00178">
    <property type="entry name" value="AA_TRNA_LIGASE_I"/>
    <property type="match status" value="1"/>
</dbReference>
<dbReference type="GO" id="GO:0006428">
    <property type="term" value="P:isoleucyl-tRNA aminoacylation"/>
    <property type="evidence" value="ECO:0007669"/>
    <property type="project" value="UniProtKB-UniRule"/>
</dbReference>
<feature type="region of interest" description="Disordered" evidence="16">
    <location>
        <begin position="1"/>
        <end position="46"/>
    </location>
</feature>
<evidence type="ECO:0000259" key="17">
    <source>
        <dbReference type="Pfam" id="PF00133"/>
    </source>
</evidence>
<comment type="subunit">
    <text evidence="4 15">Monomer.</text>
</comment>
<dbReference type="Proteomes" id="UP000006666">
    <property type="component" value="Chromosome"/>
</dbReference>
<keyword evidence="8 15" id="KW-0547">Nucleotide-binding</keyword>
<dbReference type="HAMAP" id="MF_02003">
    <property type="entry name" value="Ile_tRNA_synth_type2"/>
    <property type="match status" value="1"/>
</dbReference>
<evidence type="ECO:0000256" key="2">
    <source>
        <dbReference type="ARBA" id="ARBA00004496"/>
    </source>
</evidence>
<dbReference type="InterPro" id="IPR002300">
    <property type="entry name" value="aa-tRNA-synth_Ia"/>
</dbReference>
<accession>C7NFW1</accession>
<dbReference type="Gene3D" id="3.40.50.620">
    <property type="entry name" value="HUPs"/>
    <property type="match status" value="2"/>
</dbReference>
<proteinExistence type="inferred from homology"/>
<feature type="short sequence motif" description="'KMSKS' region" evidence="15">
    <location>
        <begin position="681"/>
        <end position="685"/>
    </location>
</feature>
<name>C7NFW1_KYTSD</name>
<dbReference type="PRINTS" id="PR00984">
    <property type="entry name" value="TRNASYNTHILE"/>
</dbReference>
<evidence type="ECO:0000256" key="10">
    <source>
        <dbReference type="ARBA" id="ARBA00022840"/>
    </source>
</evidence>
<dbReference type="Gene3D" id="3.90.740.10">
    <property type="entry name" value="Valyl/Leucyl/Isoleucyl-tRNA synthetase, editing domain"/>
    <property type="match status" value="1"/>
</dbReference>
<dbReference type="InterPro" id="IPR023586">
    <property type="entry name" value="Ile-tRNA-ligase_type2"/>
</dbReference>
<dbReference type="CDD" id="cd00818">
    <property type="entry name" value="IleRS_core"/>
    <property type="match status" value="1"/>
</dbReference>
<dbReference type="PANTHER" id="PTHR42780:SF1">
    <property type="entry name" value="ISOLEUCINE--TRNA LIGASE, CYTOPLASMIC"/>
    <property type="match status" value="1"/>
</dbReference>
<evidence type="ECO:0000256" key="3">
    <source>
        <dbReference type="ARBA" id="ARBA00007078"/>
    </source>
</evidence>
<dbReference type="GO" id="GO:0005524">
    <property type="term" value="F:ATP binding"/>
    <property type="evidence" value="ECO:0007669"/>
    <property type="project" value="UniProtKB-UniRule"/>
</dbReference>
<reference evidence="19 20" key="1">
    <citation type="journal article" date="2009" name="Stand. Genomic Sci.">
        <title>Complete genome sequence of Kytococcus sedentarius type strain (541).</title>
        <authorList>
            <person name="Sims D."/>
            <person name="Brettin T."/>
            <person name="Detter J.C."/>
            <person name="Han C."/>
            <person name="Lapidus A."/>
            <person name="Copeland A."/>
            <person name="Glavina Del Rio T."/>
            <person name="Nolan M."/>
            <person name="Chen F."/>
            <person name="Lucas S."/>
            <person name="Tice H."/>
            <person name="Cheng J.F."/>
            <person name="Bruce D."/>
            <person name="Goodwin L."/>
            <person name="Pitluck S."/>
            <person name="Ovchinnikova G."/>
            <person name="Pati A."/>
            <person name="Ivanova N."/>
            <person name="Mavrommatis K."/>
            <person name="Chen A."/>
            <person name="Palaniappan K."/>
            <person name="D'haeseleer P."/>
            <person name="Chain P."/>
            <person name="Bristow J."/>
            <person name="Eisen J.A."/>
            <person name="Markowitz V."/>
            <person name="Hugenholtz P."/>
            <person name="Schneider S."/>
            <person name="Goker M."/>
            <person name="Pukall R."/>
            <person name="Kyrpides N.C."/>
            <person name="Klenk H.P."/>
        </authorList>
    </citation>
    <scope>NUCLEOTIDE SEQUENCE [LARGE SCALE GENOMIC DNA]</scope>
    <source>
        <strain evidence="20">ATCC 14392 / DSM 20547 / JCM 11482 / CCUG 33030 / NBRC 15357 / NCTC 11040 / CCM 314 / 541</strain>
    </source>
</reference>
<evidence type="ECO:0000256" key="4">
    <source>
        <dbReference type="ARBA" id="ARBA00011245"/>
    </source>
</evidence>
<comment type="similarity">
    <text evidence="3 15">Belongs to the class-I aminoacyl-tRNA synthetase family. IleS type 2 subfamily.</text>
</comment>